<dbReference type="Pfam" id="PF03480">
    <property type="entry name" value="DctP"/>
    <property type="match status" value="1"/>
</dbReference>
<proteinExistence type="predicted"/>
<comment type="caution">
    <text evidence="3">The sequence shown here is derived from an EMBL/GenBank/DDBJ whole genome shotgun (WGS) entry which is preliminary data.</text>
</comment>
<feature type="signal peptide" evidence="2">
    <location>
        <begin position="1"/>
        <end position="23"/>
    </location>
</feature>
<dbReference type="Proteomes" id="UP000277007">
    <property type="component" value="Unassembled WGS sequence"/>
</dbReference>
<dbReference type="CDD" id="cd13671">
    <property type="entry name" value="PBP2_TRAP_SBP_like_3"/>
    <property type="match status" value="1"/>
</dbReference>
<keyword evidence="4" id="KW-1185">Reference proteome</keyword>
<sequence>MPGLLRSLAVAAALTFGATVALTAPQTAQARDFRSADVHPADYPTVEAVKQMGRTLAEKTNGKLNIRVFPSGALGTEKDTIEQLKLGGLDMMRINAGALNSIVPETLVTVLPFIFRDTAHMRSVLDGPIGDDILKAMEAQGLIGLAFYDSGSRSFYTAKKPIKSLEDFKGLKIRVQPSDLFVGMVNALGANPTPMPYGEVFTALKTGIVDGAENNWPSYESSRHFEAARYYSLTEHSLAPEVLVFSKVIWDRLSKDDQALIRQAAKDSVPFMRKLWDEREVNSRKMVEAGGAQIITIANKQELVDAMKPVYEKFASTPVLKSLVTRIQQSK</sequence>
<dbReference type="Gene3D" id="3.40.190.170">
    <property type="entry name" value="Bacterial extracellular solute-binding protein, family 7"/>
    <property type="match status" value="1"/>
</dbReference>
<organism evidence="3 4">
    <name type="scientific">Azospirillum griseum</name>
    <dbReference type="NCBI Taxonomy" id="2496639"/>
    <lineage>
        <taxon>Bacteria</taxon>
        <taxon>Pseudomonadati</taxon>
        <taxon>Pseudomonadota</taxon>
        <taxon>Alphaproteobacteria</taxon>
        <taxon>Rhodospirillales</taxon>
        <taxon>Azospirillaceae</taxon>
        <taxon>Azospirillum</taxon>
    </lineage>
</organism>
<dbReference type="PANTHER" id="PTHR33376:SF2">
    <property type="entry name" value="DICARBOXYLATE-BINDING PERIPLASMIC PROTEIN"/>
    <property type="match status" value="1"/>
</dbReference>
<evidence type="ECO:0000256" key="1">
    <source>
        <dbReference type="ARBA" id="ARBA00022729"/>
    </source>
</evidence>
<name>A0A3S0KVN9_9PROT</name>
<dbReference type="RefSeq" id="WP_126619032.1">
    <property type="nucleotide sequence ID" value="NZ_JBHUCY010000078.1"/>
</dbReference>
<dbReference type="AlphaFoldDB" id="A0A3S0KVN9"/>
<evidence type="ECO:0000313" key="3">
    <source>
        <dbReference type="EMBL" id="RTR16431.1"/>
    </source>
</evidence>
<evidence type="ECO:0000313" key="4">
    <source>
        <dbReference type="Proteomes" id="UP000277007"/>
    </source>
</evidence>
<dbReference type="GO" id="GO:0055085">
    <property type="term" value="P:transmembrane transport"/>
    <property type="evidence" value="ECO:0007669"/>
    <property type="project" value="InterPro"/>
</dbReference>
<reference evidence="3 4" key="1">
    <citation type="submission" date="2018-12" db="EMBL/GenBank/DDBJ databases">
        <authorList>
            <person name="Yang Y."/>
        </authorList>
    </citation>
    <scope>NUCLEOTIDE SEQUENCE [LARGE SCALE GENOMIC DNA]</scope>
    <source>
        <strain evidence="3 4">L-25-5w-1</strain>
    </source>
</reference>
<dbReference type="GO" id="GO:0030288">
    <property type="term" value="C:outer membrane-bounded periplasmic space"/>
    <property type="evidence" value="ECO:0007669"/>
    <property type="project" value="InterPro"/>
</dbReference>
<gene>
    <name evidence="3" type="ORF">EJ903_20765</name>
</gene>
<keyword evidence="1 2" id="KW-0732">Signal</keyword>
<dbReference type="SUPFAM" id="SSF53850">
    <property type="entry name" value="Periplasmic binding protein-like II"/>
    <property type="match status" value="1"/>
</dbReference>
<protein>
    <submittedName>
        <fullName evidence="3">TRAP transporter substrate-binding protein</fullName>
    </submittedName>
</protein>
<dbReference type="PIRSF" id="PIRSF006470">
    <property type="entry name" value="DctB"/>
    <property type="match status" value="1"/>
</dbReference>
<dbReference type="NCBIfam" id="NF037995">
    <property type="entry name" value="TRAP_S1"/>
    <property type="match status" value="1"/>
</dbReference>
<feature type="chain" id="PRO_5018729520" evidence="2">
    <location>
        <begin position="24"/>
        <end position="331"/>
    </location>
</feature>
<dbReference type="InterPro" id="IPR004682">
    <property type="entry name" value="TRAP_DctP"/>
</dbReference>
<dbReference type="InterPro" id="IPR018389">
    <property type="entry name" value="DctP_fam"/>
</dbReference>
<dbReference type="PANTHER" id="PTHR33376">
    <property type="match status" value="1"/>
</dbReference>
<dbReference type="FunFam" id="3.40.190.170:FF:000001">
    <property type="entry name" value="TRAP dicarboxylate transporter, DctP subunit"/>
    <property type="match status" value="1"/>
</dbReference>
<dbReference type="OrthoDB" id="7375081at2"/>
<dbReference type="InterPro" id="IPR038404">
    <property type="entry name" value="TRAP_DctP_sf"/>
</dbReference>
<dbReference type="EMBL" id="RXMA01000025">
    <property type="protein sequence ID" value="RTR16431.1"/>
    <property type="molecule type" value="Genomic_DNA"/>
</dbReference>
<dbReference type="GO" id="GO:0030246">
    <property type="term" value="F:carbohydrate binding"/>
    <property type="evidence" value="ECO:0007669"/>
    <property type="project" value="TreeGrafter"/>
</dbReference>
<evidence type="ECO:0000256" key="2">
    <source>
        <dbReference type="SAM" id="SignalP"/>
    </source>
</evidence>
<dbReference type="NCBIfam" id="TIGR00787">
    <property type="entry name" value="dctP"/>
    <property type="match status" value="1"/>
</dbReference>
<accession>A0A3S0KVN9</accession>